<dbReference type="Proteomes" id="UP000593970">
    <property type="component" value="Chromosome"/>
</dbReference>
<dbReference type="Pfam" id="PF11367">
    <property type="entry name" value="Tail_completion_gp17"/>
    <property type="match status" value="1"/>
</dbReference>
<dbReference type="AlphaFoldDB" id="A0AA92K1C1"/>
<name>A0AA92K1C1_RALSL</name>
<dbReference type="EMBL" id="CP051169">
    <property type="protein sequence ID" value="QOK96580.1"/>
    <property type="molecule type" value="Genomic_DNA"/>
</dbReference>
<sequence>MTVEADIRRVVAPFVGDRVFPDEAPPDTPLPYATYQQIGGLPFTFLDGLPDKRNGRFQFNLWAETRDEASGLMRAIADALELDPVLQATPLGELTGTSEPITKLRGATQDFSIWFAR</sequence>
<protein>
    <submittedName>
        <fullName evidence="1">DUF3168 domain-containing protein</fullName>
    </submittedName>
</protein>
<evidence type="ECO:0000313" key="2">
    <source>
        <dbReference type="Proteomes" id="UP000593970"/>
    </source>
</evidence>
<evidence type="ECO:0000313" key="1">
    <source>
        <dbReference type="EMBL" id="QOK96580.1"/>
    </source>
</evidence>
<reference evidence="2" key="1">
    <citation type="submission" date="2020-04" db="EMBL/GenBank/DDBJ databases">
        <title>Ralstonia solanacearum UW576, UW763, UW773, and UW774.</title>
        <authorList>
            <person name="Steidl O."/>
            <person name="Truchon A."/>
            <person name="Allen C."/>
        </authorList>
    </citation>
    <scope>NUCLEOTIDE SEQUENCE [LARGE SCALE GENOMIC DNA]</scope>
    <source>
        <strain evidence="2">UW774</strain>
    </source>
</reference>
<gene>
    <name evidence="1" type="ORF">HF909_09110</name>
</gene>
<dbReference type="InterPro" id="IPR021508">
    <property type="entry name" value="Gp17-like"/>
</dbReference>
<accession>A0AA92K1C1</accession>
<proteinExistence type="predicted"/>
<organism evidence="1 2">
    <name type="scientific">Ralstonia solanacearum</name>
    <name type="common">Pseudomonas solanacearum</name>
    <dbReference type="NCBI Taxonomy" id="305"/>
    <lineage>
        <taxon>Bacteria</taxon>
        <taxon>Pseudomonadati</taxon>
        <taxon>Pseudomonadota</taxon>
        <taxon>Betaproteobacteria</taxon>
        <taxon>Burkholderiales</taxon>
        <taxon>Burkholderiaceae</taxon>
        <taxon>Ralstonia</taxon>
        <taxon>Ralstonia solanacearum species complex</taxon>
    </lineage>
</organism>